<name>A0A9K3PHK1_9STRA</name>
<organism evidence="5 6">
    <name type="scientific">Nitzschia inconspicua</name>
    <dbReference type="NCBI Taxonomy" id="303405"/>
    <lineage>
        <taxon>Eukaryota</taxon>
        <taxon>Sar</taxon>
        <taxon>Stramenopiles</taxon>
        <taxon>Ochrophyta</taxon>
        <taxon>Bacillariophyta</taxon>
        <taxon>Bacillariophyceae</taxon>
        <taxon>Bacillariophycidae</taxon>
        <taxon>Bacillariales</taxon>
        <taxon>Bacillariaceae</taxon>
        <taxon>Nitzschia</taxon>
    </lineage>
</organism>
<evidence type="ECO:0000259" key="4">
    <source>
        <dbReference type="PROSITE" id="PS50188"/>
    </source>
</evidence>
<evidence type="ECO:0000313" key="5">
    <source>
        <dbReference type="EMBL" id="KAG7345224.1"/>
    </source>
</evidence>
<dbReference type="InterPro" id="IPR001870">
    <property type="entry name" value="B30.2/SPRY"/>
</dbReference>
<dbReference type="InterPro" id="IPR003959">
    <property type="entry name" value="ATPase_AAA_core"/>
</dbReference>
<dbReference type="PANTHER" id="PTHR23070">
    <property type="entry name" value="BCS1 AAA-TYPE ATPASE"/>
    <property type="match status" value="1"/>
</dbReference>
<dbReference type="Pfam" id="PF00004">
    <property type="entry name" value="AAA"/>
    <property type="match status" value="1"/>
</dbReference>
<comment type="similarity">
    <text evidence="2">Belongs to the AAA ATPase family. BCS1 subfamily.</text>
</comment>
<comment type="subcellular location">
    <subcellularLocation>
        <location evidence="1">Mitochondrion inner membrane</location>
        <topology evidence="1">Single-pass membrane protein</topology>
    </subcellularLocation>
</comment>
<dbReference type="CDD" id="cd11709">
    <property type="entry name" value="SPRY"/>
    <property type="match status" value="1"/>
</dbReference>
<dbReference type="Pfam" id="PF08740">
    <property type="entry name" value="BCS1_N"/>
    <property type="match status" value="1"/>
</dbReference>
<dbReference type="SMART" id="SM00382">
    <property type="entry name" value="AAA"/>
    <property type="match status" value="1"/>
</dbReference>
<proteinExistence type="inferred from homology"/>
<dbReference type="GO" id="GO:0016887">
    <property type="term" value="F:ATP hydrolysis activity"/>
    <property type="evidence" value="ECO:0007669"/>
    <property type="project" value="InterPro"/>
</dbReference>
<dbReference type="InterPro" id="IPR014851">
    <property type="entry name" value="BCS1_N"/>
</dbReference>
<accession>A0A9K3PHK1</accession>
<dbReference type="AlphaFoldDB" id="A0A9K3PHK1"/>
<dbReference type="InterPro" id="IPR050747">
    <property type="entry name" value="Mitochondrial_chaperone_BCS1"/>
</dbReference>
<keyword evidence="3" id="KW-0496">Mitochondrion</keyword>
<sequence>MSRAMSLQHQRSASSLASSSSWVDAAMEVGGLIRTGAVEYWRSLAIASIFPLIGSLLYHYSRTVISINEGEQALWLQTWLMSQHRAIKKVRRIRLSSIGRVTHSHDDNLKQDEVDEKEGDEGRFAPPKLEFQPALGVTVLAWIGWWPVSVTCGEDREVYDNYGRRSVSSYGGSCIITIWFAPFAKQLTKEILLQGRQMWLEKRSKKTEIWTFKRDHYPQTFDVKTRPSRPLSSVIVEGNIKEMICEDAIRFLNSEQWYISKGIPYRRGYLLYGPPGCGKTSLVTALAGELRLPIILVPLHSDRMDDSLLAEIMGNTPKDCIIFMEDIDSALPRGAEKNANMMARMRGGAVTLSGLLNAIDGVGAQEGRLLFMSTNHRERLDEALIRPGRVDFQAYMGKASKDGASDLFDQFFVGIGATKELFTSAKKDFLDKLQPGAHSFASLQGVFMKARDDLSKVTYEMDKMLESASLEEDPKKETAWEAVATLERETMTAQDNEANDEKTQDDVTGYVVKRWTGSPTDVSHDLNNQEIFFQQFFITYVVPKLLAKSGTIYFELTYEETLPGMISLQCGFVTEGAMEGSAFDSPQNNDITYYGCGDFIGSWAVDGTRSIKFENGDAKSWNCVWMPGTVIGLAANVDTGMIAVSVDGQWEDGSNEVGVVFNDESIKEGVYPSFSAGRCQLKYCFDEDKMVHSPPPMSLWEGKKD</sequence>
<dbReference type="OrthoDB" id="10251412at2759"/>
<evidence type="ECO:0000256" key="3">
    <source>
        <dbReference type="ARBA" id="ARBA00022792"/>
    </source>
</evidence>
<comment type="caution">
    <text evidence="5">The sequence shown here is derived from an EMBL/GenBank/DDBJ whole genome shotgun (WGS) entry which is preliminary data.</text>
</comment>
<dbReference type="GO" id="GO:0005743">
    <property type="term" value="C:mitochondrial inner membrane"/>
    <property type="evidence" value="ECO:0007669"/>
    <property type="project" value="UniProtKB-SubCell"/>
</dbReference>
<reference evidence="5" key="1">
    <citation type="journal article" date="2021" name="Sci. Rep.">
        <title>Diploid genomic architecture of Nitzschia inconspicua, an elite biomass production diatom.</title>
        <authorList>
            <person name="Oliver A."/>
            <person name="Podell S."/>
            <person name="Pinowska A."/>
            <person name="Traller J.C."/>
            <person name="Smith S.R."/>
            <person name="McClure R."/>
            <person name="Beliaev A."/>
            <person name="Bohutskyi P."/>
            <person name="Hill E.A."/>
            <person name="Rabines A."/>
            <person name="Zheng H."/>
            <person name="Allen L.Z."/>
            <person name="Kuo A."/>
            <person name="Grigoriev I.V."/>
            <person name="Allen A.E."/>
            <person name="Hazlebeck D."/>
            <person name="Allen E.E."/>
        </authorList>
    </citation>
    <scope>NUCLEOTIDE SEQUENCE</scope>
    <source>
        <strain evidence="5">Hildebrandi</strain>
    </source>
</reference>
<keyword evidence="3" id="KW-0999">Mitochondrion inner membrane</keyword>
<keyword evidence="6" id="KW-1185">Reference proteome</keyword>
<dbReference type="PROSITE" id="PS50188">
    <property type="entry name" value="B302_SPRY"/>
    <property type="match status" value="1"/>
</dbReference>
<evidence type="ECO:0000313" key="6">
    <source>
        <dbReference type="Proteomes" id="UP000693970"/>
    </source>
</evidence>
<feature type="domain" description="B30.2/SPRY" evidence="4">
    <location>
        <begin position="470"/>
        <end position="690"/>
    </location>
</feature>
<keyword evidence="3" id="KW-0472">Membrane</keyword>
<dbReference type="Proteomes" id="UP000693970">
    <property type="component" value="Unassembled WGS sequence"/>
</dbReference>
<dbReference type="EMBL" id="JAGRRH010000022">
    <property type="protein sequence ID" value="KAG7345224.1"/>
    <property type="molecule type" value="Genomic_DNA"/>
</dbReference>
<protein>
    <submittedName>
        <fullName evidence="5">AAA+ family ATPase</fullName>
    </submittedName>
</protein>
<reference evidence="5" key="2">
    <citation type="submission" date="2021-04" db="EMBL/GenBank/DDBJ databases">
        <authorList>
            <person name="Podell S."/>
        </authorList>
    </citation>
    <scope>NUCLEOTIDE SEQUENCE</scope>
    <source>
        <strain evidence="5">Hildebrandi</strain>
    </source>
</reference>
<dbReference type="InterPro" id="IPR003593">
    <property type="entry name" value="AAA+_ATPase"/>
</dbReference>
<gene>
    <name evidence="5" type="ORF">IV203_032755</name>
</gene>
<dbReference type="GO" id="GO:0005524">
    <property type="term" value="F:ATP binding"/>
    <property type="evidence" value="ECO:0007669"/>
    <property type="project" value="InterPro"/>
</dbReference>
<evidence type="ECO:0000256" key="2">
    <source>
        <dbReference type="ARBA" id="ARBA00007448"/>
    </source>
</evidence>
<evidence type="ECO:0000256" key="1">
    <source>
        <dbReference type="ARBA" id="ARBA00004434"/>
    </source>
</evidence>